<dbReference type="AlphaFoldDB" id="A0A7J9PMN8"/>
<accession>A0A7J9PMN8</accession>
<dbReference type="CDD" id="cd03768">
    <property type="entry name" value="SR_ResInv"/>
    <property type="match status" value="1"/>
</dbReference>
<dbReference type="Pfam" id="PF00239">
    <property type="entry name" value="Resolvase"/>
    <property type="match status" value="1"/>
</dbReference>
<dbReference type="PROSITE" id="PS51736">
    <property type="entry name" value="RECOMBINASES_3"/>
    <property type="match status" value="1"/>
</dbReference>
<reference evidence="6 7" key="1">
    <citation type="submission" date="2020-07" db="EMBL/GenBank/DDBJ databases">
        <title>Genomic Encyclopedia of Type Strains, Phase IV (KMG-V): Genome sequencing to study the core and pangenomes of soil and plant-associated prokaryotes.</title>
        <authorList>
            <person name="Whitman W."/>
        </authorList>
    </citation>
    <scope>NUCLEOTIDE SEQUENCE [LARGE SCALE GENOMIC DNA]</scope>
    <source>
        <strain evidence="6 7">C13</strain>
    </source>
</reference>
<evidence type="ECO:0000256" key="4">
    <source>
        <dbReference type="ARBA" id="ARBA00023172"/>
    </source>
</evidence>
<feature type="domain" description="Resolvase/invertase-type recombinase catalytic" evidence="5">
    <location>
        <begin position="6"/>
        <end position="140"/>
    </location>
</feature>
<dbReference type="GO" id="GO:0003677">
    <property type="term" value="F:DNA binding"/>
    <property type="evidence" value="ECO:0007669"/>
    <property type="project" value="UniProtKB-KW"/>
</dbReference>
<proteinExistence type="inferred from homology"/>
<dbReference type="GO" id="GO:0000150">
    <property type="term" value="F:DNA strand exchange activity"/>
    <property type="evidence" value="ECO:0007669"/>
    <property type="project" value="InterPro"/>
</dbReference>
<dbReference type="EMBL" id="JACDUO010000001">
    <property type="protein sequence ID" value="MBA2863986.1"/>
    <property type="molecule type" value="Genomic_DNA"/>
</dbReference>
<dbReference type="SMART" id="SM00857">
    <property type="entry name" value="Resolvase"/>
    <property type="match status" value="1"/>
</dbReference>
<evidence type="ECO:0000313" key="6">
    <source>
        <dbReference type="EMBL" id="MBA2863986.1"/>
    </source>
</evidence>
<dbReference type="Gene3D" id="3.40.50.1390">
    <property type="entry name" value="Resolvase, N-terminal catalytic domain"/>
    <property type="match status" value="1"/>
</dbReference>
<keyword evidence="3" id="KW-0238">DNA-binding</keyword>
<dbReference type="InterPro" id="IPR006120">
    <property type="entry name" value="Resolvase_HTH_dom"/>
</dbReference>
<dbReference type="InterPro" id="IPR036162">
    <property type="entry name" value="Resolvase-like_N_sf"/>
</dbReference>
<dbReference type="FunFam" id="3.40.50.1390:FF:000001">
    <property type="entry name" value="DNA recombinase"/>
    <property type="match status" value="1"/>
</dbReference>
<dbReference type="SUPFAM" id="SSF53041">
    <property type="entry name" value="Resolvase-like"/>
    <property type="match status" value="1"/>
</dbReference>
<dbReference type="GO" id="GO:0015074">
    <property type="term" value="P:DNA integration"/>
    <property type="evidence" value="ECO:0007669"/>
    <property type="project" value="UniProtKB-KW"/>
</dbReference>
<dbReference type="PROSITE" id="PS00398">
    <property type="entry name" value="RECOMBINASES_2"/>
    <property type="match status" value="1"/>
</dbReference>
<dbReference type="InterPro" id="IPR006119">
    <property type="entry name" value="Resolv_N"/>
</dbReference>
<evidence type="ECO:0000256" key="1">
    <source>
        <dbReference type="ARBA" id="ARBA00009913"/>
    </source>
</evidence>
<evidence type="ECO:0000256" key="2">
    <source>
        <dbReference type="ARBA" id="ARBA00022908"/>
    </source>
</evidence>
<dbReference type="Pfam" id="PF02796">
    <property type="entry name" value="HTH_7"/>
    <property type="match status" value="1"/>
</dbReference>
<evidence type="ECO:0000259" key="5">
    <source>
        <dbReference type="PROSITE" id="PS51736"/>
    </source>
</evidence>
<keyword evidence="4" id="KW-0233">DNA recombination</keyword>
<evidence type="ECO:0000256" key="3">
    <source>
        <dbReference type="ARBA" id="ARBA00023125"/>
    </source>
</evidence>
<dbReference type="PANTHER" id="PTHR30461:SF2">
    <property type="entry name" value="SERINE RECOMBINASE PINE-RELATED"/>
    <property type="match status" value="1"/>
</dbReference>
<sequence length="192" mass="22071">MYCDKMKIGYARVSTKDQNLERQLDELEKAGCERIFMEKISGTIENRPEFDRMFEQLREGDVIIITELTRLSRSTKDLIAIVDRCNILKVGVKSLKEQWLDTTTATGKLLLTIFAGLSQFERDTISERVKSGLTAARARGRIGGRPKADKKTVEKALKMYDSKMYTIPEIIAYTELSKQTIYNYINERKKKG</sequence>
<protein>
    <submittedName>
        <fullName evidence="6">DNA invertase Pin-like site-specific DNA recombinase</fullName>
    </submittedName>
</protein>
<keyword evidence="2" id="KW-0229">DNA integration</keyword>
<dbReference type="PROSITE" id="PS00397">
    <property type="entry name" value="RECOMBINASES_1"/>
    <property type="match status" value="1"/>
</dbReference>
<gene>
    <name evidence="6" type="ORF">HNP94_000986</name>
</gene>
<dbReference type="InterPro" id="IPR006118">
    <property type="entry name" value="Recombinase_CS"/>
</dbReference>
<dbReference type="InterPro" id="IPR050639">
    <property type="entry name" value="SSR_resolvase"/>
</dbReference>
<evidence type="ECO:0000313" key="7">
    <source>
        <dbReference type="Proteomes" id="UP000567099"/>
    </source>
</evidence>
<dbReference type="Proteomes" id="UP000567099">
    <property type="component" value="Unassembled WGS sequence"/>
</dbReference>
<comment type="caution">
    <text evidence="6">The sequence shown here is derived from an EMBL/GenBank/DDBJ whole genome shotgun (WGS) entry which is preliminary data.</text>
</comment>
<dbReference type="PANTHER" id="PTHR30461">
    <property type="entry name" value="DNA-INVERTASE FROM LAMBDOID PROPHAGE"/>
    <property type="match status" value="1"/>
</dbReference>
<organism evidence="6 7">
    <name type="scientific">Methanococcus maripaludis</name>
    <name type="common">Methanococcus deltae</name>
    <dbReference type="NCBI Taxonomy" id="39152"/>
    <lineage>
        <taxon>Archaea</taxon>
        <taxon>Methanobacteriati</taxon>
        <taxon>Methanobacteriota</taxon>
        <taxon>Methanomada group</taxon>
        <taxon>Methanococci</taxon>
        <taxon>Methanococcales</taxon>
        <taxon>Methanococcaceae</taxon>
        <taxon>Methanococcus</taxon>
    </lineage>
</organism>
<name>A0A7J9PMN8_METMI</name>
<comment type="similarity">
    <text evidence="1">Belongs to the site-specific recombinase resolvase family.</text>
</comment>